<dbReference type="InterPro" id="IPR044068">
    <property type="entry name" value="CB"/>
</dbReference>
<evidence type="ECO:0000313" key="8">
    <source>
        <dbReference type="EMBL" id="SFZ93495.1"/>
    </source>
</evidence>
<dbReference type="PANTHER" id="PTHR30349:SF64">
    <property type="entry name" value="PROPHAGE INTEGRASE INTD-RELATED"/>
    <property type="match status" value="1"/>
</dbReference>
<dbReference type="InterPro" id="IPR011010">
    <property type="entry name" value="DNA_brk_join_enz"/>
</dbReference>
<dbReference type="InterPro" id="IPR025269">
    <property type="entry name" value="SAM-like_dom"/>
</dbReference>
<dbReference type="GO" id="GO:0006310">
    <property type="term" value="P:DNA recombination"/>
    <property type="evidence" value="ECO:0007669"/>
    <property type="project" value="UniProtKB-KW"/>
</dbReference>
<feature type="domain" description="Core-binding (CB)" evidence="7">
    <location>
        <begin position="98"/>
        <end position="190"/>
    </location>
</feature>
<dbReference type="GO" id="GO:0015074">
    <property type="term" value="P:DNA integration"/>
    <property type="evidence" value="ECO:0007669"/>
    <property type="project" value="UniProtKB-KW"/>
</dbReference>
<dbReference type="AlphaFoldDB" id="A0A1K2IMA2"/>
<evidence type="ECO:0000256" key="3">
    <source>
        <dbReference type="ARBA" id="ARBA00023125"/>
    </source>
</evidence>
<dbReference type="InterPro" id="IPR010998">
    <property type="entry name" value="Integrase_recombinase_N"/>
</dbReference>
<dbReference type="SUPFAM" id="SSF56349">
    <property type="entry name" value="DNA breaking-rejoining enzymes"/>
    <property type="match status" value="1"/>
</dbReference>
<evidence type="ECO:0000313" key="9">
    <source>
        <dbReference type="Proteomes" id="UP000182034"/>
    </source>
</evidence>
<dbReference type="RefSeq" id="WP_072409104.1">
    <property type="nucleotide sequence ID" value="NZ_FPKW01000005.1"/>
</dbReference>
<dbReference type="InterPro" id="IPR050090">
    <property type="entry name" value="Tyrosine_recombinase_XerCD"/>
</dbReference>
<comment type="similarity">
    <text evidence="1">Belongs to the 'phage' integrase family.</text>
</comment>
<keyword evidence="4" id="KW-0233">DNA recombination</keyword>
<organism evidence="8 9">
    <name type="scientific">Chryseobacterium limigenitum</name>
    <dbReference type="NCBI Taxonomy" id="1612149"/>
    <lineage>
        <taxon>Bacteria</taxon>
        <taxon>Pseudomonadati</taxon>
        <taxon>Bacteroidota</taxon>
        <taxon>Flavobacteriia</taxon>
        <taxon>Flavobacteriales</taxon>
        <taxon>Weeksellaceae</taxon>
        <taxon>Chryseobacterium group</taxon>
        <taxon>Chryseobacterium</taxon>
    </lineage>
</organism>
<keyword evidence="2" id="KW-0229">DNA integration</keyword>
<feature type="domain" description="Tyr recombinase" evidence="6">
    <location>
        <begin position="214"/>
        <end position="409"/>
    </location>
</feature>
<accession>A0A1K2IMA2</accession>
<dbReference type="Pfam" id="PF13102">
    <property type="entry name" value="Phage_int_SAM_5"/>
    <property type="match status" value="1"/>
</dbReference>
<dbReference type="InterPro" id="IPR013762">
    <property type="entry name" value="Integrase-like_cat_sf"/>
</dbReference>
<evidence type="ECO:0000256" key="5">
    <source>
        <dbReference type="PROSITE-ProRule" id="PRU01248"/>
    </source>
</evidence>
<proteinExistence type="inferred from homology"/>
<dbReference type="Gene3D" id="1.10.150.130">
    <property type="match status" value="1"/>
</dbReference>
<evidence type="ECO:0000256" key="4">
    <source>
        <dbReference type="ARBA" id="ARBA00023172"/>
    </source>
</evidence>
<dbReference type="InterPro" id="IPR002104">
    <property type="entry name" value="Integrase_catalytic"/>
</dbReference>
<evidence type="ECO:0000256" key="2">
    <source>
        <dbReference type="ARBA" id="ARBA00022908"/>
    </source>
</evidence>
<dbReference type="EMBL" id="FPKW01000005">
    <property type="protein sequence ID" value="SFZ93495.1"/>
    <property type="molecule type" value="Genomic_DNA"/>
</dbReference>
<sequence>MEYKISIVHDARRATADGSFPAKLRVYSTLRKSAKLYNINKYYTKEDFENITDKRPAKRYQEEAIALKSIEAKAEQIAKNLEPFNFPDFESQFYGNLIDKSNIFDYYKEAIEGMKGEDRIKTASSYNSSLKSLKRFLNPANPDAVNKLHIIDINKAWLNKYEKYMLDNGKSYTTIGIYLRPLKAMYNIAMSENPAYEKHYPFGKGQYEIPATVKVKKALKKDNLKILFKAVPKNKLQEKAKDFWFLSYICNGMNMNDIARLKFKDISFEENKLTFYRGKTQRTKKTNLKEISVLLTSFSKVVISKYQKKETSPEDFVFNIISKEDTATEKVRKIENFTRFVNDHIKNLAKANEITAEISTYWARHSFSTMALNSGANIELIGEYLGHSDIKTTKNYLSGFDDANKEAIINKITDFL</sequence>
<dbReference type="PROSITE" id="PS51898">
    <property type="entry name" value="TYR_RECOMBINASE"/>
    <property type="match status" value="1"/>
</dbReference>
<name>A0A1K2IMA2_9FLAO</name>
<protein>
    <submittedName>
        <fullName evidence="8">Site-specific recombinase XerD</fullName>
    </submittedName>
</protein>
<dbReference type="Proteomes" id="UP000182034">
    <property type="component" value="Unassembled WGS sequence"/>
</dbReference>
<gene>
    <name evidence="8" type="ORF">SAMN05216324_105102</name>
</gene>
<dbReference type="Pfam" id="PF00589">
    <property type="entry name" value="Phage_integrase"/>
    <property type="match status" value="1"/>
</dbReference>
<dbReference type="GO" id="GO:0003677">
    <property type="term" value="F:DNA binding"/>
    <property type="evidence" value="ECO:0007669"/>
    <property type="project" value="UniProtKB-UniRule"/>
</dbReference>
<dbReference type="STRING" id="1612149.SAMN05216324_105102"/>
<evidence type="ECO:0000256" key="1">
    <source>
        <dbReference type="ARBA" id="ARBA00008857"/>
    </source>
</evidence>
<keyword evidence="9" id="KW-1185">Reference proteome</keyword>
<evidence type="ECO:0000259" key="6">
    <source>
        <dbReference type="PROSITE" id="PS51898"/>
    </source>
</evidence>
<dbReference type="PROSITE" id="PS51900">
    <property type="entry name" value="CB"/>
    <property type="match status" value="1"/>
</dbReference>
<keyword evidence="3 5" id="KW-0238">DNA-binding</keyword>
<dbReference type="PANTHER" id="PTHR30349">
    <property type="entry name" value="PHAGE INTEGRASE-RELATED"/>
    <property type="match status" value="1"/>
</dbReference>
<evidence type="ECO:0000259" key="7">
    <source>
        <dbReference type="PROSITE" id="PS51900"/>
    </source>
</evidence>
<dbReference type="OrthoDB" id="1094492at2"/>
<reference evidence="9" key="1">
    <citation type="submission" date="2016-10" db="EMBL/GenBank/DDBJ databases">
        <authorList>
            <person name="Varghese N."/>
            <person name="Submissions S."/>
        </authorList>
    </citation>
    <scope>NUCLEOTIDE SEQUENCE [LARGE SCALE GENOMIC DNA]</scope>
    <source>
        <strain evidence="9">SUR2</strain>
    </source>
</reference>
<dbReference type="Gene3D" id="1.10.443.10">
    <property type="entry name" value="Intergrase catalytic core"/>
    <property type="match status" value="1"/>
</dbReference>